<feature type="region of interest" description="Disordered" evidence="12">
    <location>
        <begin position="586"/>
        <end position="623"/>
    </location>
</feature>
<dbReference type="NCBIfam" id="TIGR02073">
    <property type="entry name" value="PBP_1c"/>
    <property type="match status" value="1"/>
</dbReference>
<dbReference type="EMBL" id="QBIU01000002">
    <property type="protein sequence ID" value="MWV70552.1"/>
    <property type="molecule type" value="Genomic_DNA"/>
</dbReference>
<dbReference type="GO" id="GO:0009252">
    <property type="term" value="P:peptidoglycan biosynthetic process"/>
    <property type="evidence" value="ECO:0007669"/>
    <property type="project" value="UniProtKB-UniPathway"/>
</dbReference>
<dbReference type="InterPro" id="IPR050396">
    <property type="entry name" value="Glycosyltr_51/Transpeptidase"/>
</dbReference>
<dbReference type="InterPro" id="IPR001460">
    <property type="entry name" value="PCN-bd_Tpept"/>
</dbReference>
<dbReference type="SUPFAM" id="SSF56601">
    <property type="entry name" value="beta-lactamase/transpeptidase-like"/>
    <property type="match status" value="2"/>
</dbReference>
<evidence type="ECO:0000313" key="18">
    <source>
        <dbReference type="Proteomes" id="UP000477070"/>
    </source>
</evidence>
<dbReference type="AlphaFoldDB" id="A0A6B0HNA2"/>
<evidence type="ECO:0000256" key="7">
    <source>
        <dbReference type="ARBA" id="ARBA00022679"/>
    </source>
</evidence>
<keyword evidence="5" id="KW-0645">Protease</keyword>
<dbReference type="InterPro" id="IPR023346">
    <property type="entry name" value="Lysozyme-like_dom_sf"/>
</dbReference>
<evidence type="ECO:0000256" key="11">
    <source>
        <dbReference type="ARBA" id="ARBA00049902"/>
    </source>
</evidence>
<comment type="catalytic activity">
    <reaction evidence="11">
        <text>[GlcNAc-(1-&gt;4)-Mur2Ac(oyl-L-Ala-gamma-D-Glu-L-Lys-D-Ala-D-Ala)](n)-di-trans,octa-cis-undecaprenyl diphosphate + beta-D-GlcNAc-(1-&gt;4)-Mur2Ac(oyl-L-Ala-gamma-D-Glu-L-Lys-D-Ala-D-Ala)-di-trans,octa-cis-undecaprenyl diphosphate = [GlcNAc-(1-&gt;4)-Mur2Ac(oyl-L-Ala-gamma-D-Glu-L-Lys-D-Ala-D-Ala)](n+1)-di-trans,octa-cis-undecaprenyl diphosphate + di-trans,octa-cis-undecaprenyl diphosphate + H(+)</text>
        <dbReference type="Rhea" id="RHEA:23708"/>
        <dbReference type="Rhea" id="RHEA-COMP:9602"/>
        <dbReference type="Rhea" id="RHEA-COMP:9603"/>
        <dbReference type="ChEBI" id="CHEBI:15378"/>
        <dbReference type="ChEBI" id="CHEBI:58405"/>
        <dbReference type="ChEBI" id="CHEBI:60033"/>
        <dbReference type="ChEBI" id="CHEBI:78435"/>
        <dbReference type="EC" id="2.4.99.28"/>
    </reaction>
</comment>
<protein>
    <recommendedName>
        <fullName evidence="10">peptidoglycan glycosyltransferase</fullName>
        <ecNumber evidence="10">2.4.99.28</ecNumber>
    </recommendedName>
</protein>
<evidence type="ECO:0000259" key="16">
    <source>
        <dbReference type="Pfam" id="PF06832"/>
    </source>
</evidence>
<dbReference type="RefSeq" id="WP_052062424.1">
    <property type="nucleotide sequence ID" value="NZ_JRMP02000005.1"/>
</dbReference>
<evidence type="ECO:0000256" key="5">
    <source>
        <dbReference type="ARBA" id="ARBA00022670"/>
    </source>
</evidence>
<evidence type="ECO:0000256" key="13">
    <source>
        <dbReference type="SAM" id="Phobius"/>
    </source>
</evidence>
<dbReference type="Pfam" id="PF00912">
    <property type="entry name" value="Transgly"/>
    <property type="match status" value="1"/>
</dbReference>
<feature type="transmembrane region" description="Helical" evidence="13">
    <location>
        <begin position="7"/>
        <end position="27"/>
    </location>
</feature>
<feature type="compositionally biased region" description="Basic and acidic residues" evidence="12">
    <location>
        <begin position="611"/>
        <end position="620"/>
    </location>
</feature>
<evidence type="ECO:0000313" key="17">
    <source>
        <dbReference type="EMBL" id="MWV70552.1"/>
    </source>
</evidence>
<evidence type="ECO:0000256" key="12">
    <source>
        <dbReference type="SAM" id="MobiDB-lite"/>
    </source>
</evidence>
<evidence type="ECO:0000256" key="2">
    <source>
        <dbReference type="ARBA" id="ARBA00007090"/>
    </source>
</evidence>
<dbReference type="InterPro" id="IPR011815">
    <property type="entry name" value="PBP_1c"/>
</dbReference>
<evidence type="ECO:0000259" key="15">
    <source>
        <dbReference type="Pfam" id="PF00912"/>
    </source>
</evidence>
<sequence length="910" mass="102767">MNLKQNVFRIFILAGFALIIYCAYLFFSFHPRDFSQNVSQDSNYYDPFASRYSKSVVDRNGALLSVFLNDKEQWHLNDTEQIPNKLKIAVITFEDKHFYSHFGIDFFAIFRTIRDNFSRSKRAGASTLSMQVVKLLLENPRTYANKFKESIYALRLESLYHKDSILQMYLNNAPYGGNIVGFKSASLLYFQKLPKDLTWAESCLLAVLPNAPGLINLKKNQNLLEKKRNALLQRLYELNHIDSTILNISLKEPIPDSIIYHKNIAPHLSLRLINEDKKNKITLKASVDKAIQKRLEYRAKEYAMDLQRQDILNLSALLLDSKNGEVIAYLGSQDFLDIENFGQIDGVRSFRSPGSLLKPLLYALSIDDGLISPQSMLVDVPLFFANFNPQNASHSYFGLVSAKDSLIKSLNVPFVNLLQEYGAAKFFFNLKEIVGFKDNDPHIYGLSLILGTKEMSVENIAKIYLMLANFGEIKKICYALPCGDFAGLDSIEIMESKLQDSKVDSIESKNANLTRHVERSETSNKDNIESKLQDSKVVSIESNSQNFIESNLSPTHHPIKKTDSIESNLQDSKVDVSHSLNMTNNQDSIESKNIESSSQDSNLSPTHYPTKKIDSMESNRHPTNKTKKILSAGASFLTLESLKELKREGIENLHKDKKIIAWKSGTSYGRKDAWAAGVTPLYTLIVWAGNFTGKGNSDLLGANTAGSLLFALLGELDSIDLDFKNPGDLKEVKIDTFSGYAIDADLSEYDIPSSVTFLPIESKPLKPSPFLKKVWLDSKGKQIDSNNPNFINAQPSVKYELPLSVLNYYKLQNVNIYSHIKDSQNDRVLKIIYPTNDLKIIQANDLNKEQNVIARIANLKRQKVFWYLDGEFLGENILDSRTLNLGLGSHTLIIIGEDGSKDSITFYVEK</sequence>
<dbReference type="Gene3D" id="1.10.3810.10">
    <property type="entry name" value="Biosynthetic peptidoglycan transglycosylase-like"/>
    <property type="match status" value="1"/>
</dbReference>
<feature type="domain" description="Penicillin-binding protein transpeptidase" evidence="14">
    <location>
        <begin position="315"/>
        <end position="427"/>
    </location>
</feature>
<evidence type="ECO:0000256" key="8">
    <source>
        <dbReference type="ARBA" id="ARBA00022801"/>
    </source>
</evidence>
<dbReference type="PANTHER" id="PTHR32282">
    <property type="entry name" value="BINDING PROTEIN TRANSPEPTIDASE, PUTATIVE-RELATED"/>
    <property type="match status" value="1"/>
</dbReference>
<comment type="caution">
    <text evidence="17">The sequence shown here is derived from an EMBL/GenBank/DDBJ whole genome shotgun (WGS) entry which is preliminary data.</text>
</comment>
<proteinExistence type="inferred from homology"/>
<gene>
    <name evidence="17" type="primary">pbpC</name>
    <name evidence="17" type="ORF">DCO61_11255</name>
</gene>
<comment type="similarity">
    <text evidence="2">In the C-terminal section; belongs to the transpeptidase family.</text>
</comment>
<feature type="domain" description="Penicillin-binding C-terminal" evidence="16">
    <location>
        <begin position="823"/>
        <end position="906"/>
    </location>
</feature>
<evidence type="ECO:0000259" key="14">
    <source>
        <dbReference type="Pfam" id="PF00905"/>
    </source>
</evidence>
<dbReference type="GO" id="GO:0008658">
    <property type="term" value="F:penicillin binding"/>
    <property type="evidence" value="ECO:0007669"/>
    <property type="project" value="InterPro"/>
</dbReference>
<keyword evidence="13" id="KW-1133">Transmembrane helix</keyword>
<dbReference type="PANTHER" id="PTHR32282:SF15">
    <property type="entry name" value="PENICILLIN-BINDING PROTEIN 1C"/>
    <property type="match status" value="1"/>
</dbReference>
<dbReference type="Pfam" id="PF00905">
    <property type="entry name" value="Transpeptidase"/>
    <property type="match status" value="1"/>
</dbReference>
<dbReference type="InterPro" id="IPR036950">
    <property type="entry name" value="PBP_transglycosylase"/>
</dbReference>
<organism evidence="17 18">
    <name type="scientific">Helicobacter saguini</name>
    <dbReference type="NCBI Taxonomy" id="1548018"/>
    <lineage>
        <taxon>Bacteria</taxon>
        <taxon>Pseudomonadati</taxon>
        <taxon>Campylobacterota</taxon>
        <taxon>Epsilonproteobacteria</taxon>
        <taxon>Campylobacterales</taxon>
        <taxon>Helicobacteraceae</taxon>
        <taxon>Helicobacter</taxon>
    </lineage>
</organism>
<dbReference type="SUPFAM" id="SSF53955">
    <property type="entry name" value="Lysozyme-like"/>
    <property type="match status" value="1"/>
</dbReference>
<dbReference type="Gene3D" id="3.40.710.10">
    <property type="entry name" value="DD-peptidase/beta-lactamase superfamily"/>
    <property type="match status" value="2"/>
</dbReference>
<dbReference type="InterPro" id="IPR012338">
    <property type="entry name" value="Beta-lactam/transpept-like"/>
</dbReference>
<comment type="pathway">
    <text evidence="1">Cell wall biogenesis; peptidoglycan biosynthesis.</text>
</comment>
<evidence type="ECO:0000256" key="6">
    <source>
        <dbReference type="ARBA" id="ARBA00022676"/>
    </source>
</evidence>
<dbReference type="GO" id="GO:0004180">
    <property type="term" value="F:carboxypeptidase activity"/>
    <property type="evidence" value="ECO:0007669"/>
    <property type="project" value="UniProtKB-KW"/>
</dbReference>
<dbReference type="InterPro" id="IPR001264">
    <property type="entry name" value="Glyco_trans_51"/>
</dbReference>
<reference evidence="17 18" key="1">
    <citation type="submission" date="2019-12" db="EMBL/GenBank/DDBJ databases">
        <title>Multi-Generational Helicobacter saguini Isolates.</title>
        <authorList>
            <person name="Mannion A."/>
            <person name="Shen Z."/>
            <person name="Fox J.G."/>
        </authorList>
    </citation>
    <scope>NUCLEOTIDE SEQUENCE [LARGE SCALE GENOMIC DNA]</scope>
    <source>
        <strain evidence="18">16-048 (F4)</strain>
    </source>
</reference>
<evidence type="ECO:0000256" key="3">
    <source>
        <dbReference type="ARBA" id="ARBA00007739"/>
    </source>
</evidence>
<keyword evidence="4" id="KW-0121">Carboxypeptidase</keyword>
<dbReference type="EC" id="2.4.99.28" evidence="10"/>
<evidence type="ECO:0000256" key="4">
    <source>
        <dbReference type="ARBA" id="ARBA00022645"/>
    </source>
</evidence>
<dbReference type="GO" id="GO:0030288">
    <property type="term" value="C:outer membrane-bounded periplasmic space"/>
    <property type="evidence" value="ECO:0007669"/>
    <property type="project" value="TreeGrafter"/>
</dbReference>
<feature type="domain" description="Glycosyl transferase family 51" evidence="15">
    <location>
        <begin position="64"/>
        <end position="235"/>
    </location>
</feature>
<keyword evidence="6" id="KW-0328">Glycosyltransferase</keyword>
<dbReference type="GO" id="GO:0006508">
    <property type="term" value="P:proteolysis"/>
    <property type="evidence" value="ECO:0007669"/>
    <property type="project" value="UniProtKB-KW"/>
</dbReference>
<dbReference type="Pfam" id="PF06832">
    <property type="entry name" value="BiPBP_C"/>
    <property type="match status" value="1"/>
</dbReference>
<keyword evidence="8" id="KW-0378">Hydrolase</keyword>
<dbReference type="GO" id="GO:0008955">
    <property type="term" value="F:peptidoglycan glycosyltransferase activity"/>
    <property type="evidence" value="ECO:0007669"/>
    <property type="project" value="UniProtKB-EC"/>
</dbReference>
<feature type="compositionally biased region" description="Polar residues" evidence="12">
    <location>
        <begin position="594"/>
        <end position="607"/>
    </location>
</feature>
<name>A0A6B0HNA2_9HELI</name>
<feature type="compositionally biased region" description="Basic and acidic residues" evidence="12">
    <location>
        <begin position="515"/>
        <end position="534"/>
    </location>
</feature>
<dbReference type="UniPathway" id="UPA00219"/>
<dbReference type="InterPro" id="IPR009647">
    <property type="entry name" value="PBP_C"/>
</dbReference>
<keyword evidence="13" id="KW-0812">Transmembrane</keyword>
<keyword evidence="7" id="KW-0808">Transferase</keyword>
<feature type="region of interest" description="Disordered" evidence="12">
    <location>
        <begin position="514"/>
        <end position="535"/>
    </location>
</feature>
<evidence type="ECO:0000256" key="1">
    <source>
        <dbReference type="ARBA" id="ARBA00004752"/>
    </source>
</evidence>
<comment type="similarity">
    <text evidence="3">In the N-terminal section; belongs to the glycosyltransferase 51 family.</text>
</comment>
<dbReference type="Proteomes" id="UP000477070">
    <property type="component" value="Unassembled WGS sequence"/>
</dbReference>
<accession>A0A6B0HNA2</accession>
<evidence type="ECO:0000256" key="9">
    <source>
        <dbReference type="ARBA" id="ARBA00023268"/>
    </source>
</evidence>
<keyword evidence="9" id="KW-0511">Multifunctional enzyme</keyword>
<keyword evidence="13" id="KW-0472">Membrane</keyword>
<evidence type="ECO:0000256" key="10">
    <source>
        <dbReference type="ARBA" id="ARBA00044770"/>
    </source>
</evidence>